<dbReference type="AlphaFoldDB" id="A0A921HVT0"/>
<dbReference type="Proteomes" id="UP000717835">
    <property type="component" value="Unassembled WGS sequence"/>
</dbReference>
<dbReference type="EMBL" id="DYVX01000002">
    <property type="protein sequence ID" value="HJF90801.1"/>
    <property type="molecule type" value="Genomic_DNA"/>
</dbReference>
<dbReference type="InterPro" id="IPR011991">
    <property type="entry name" value="ArsR-like_HTH"/>
</dbReference>
<dbReference type="InterPro" id="IPR039422">
    <property type="entry name" value="MarR/SlyA-like"/>
</dbReference>
<dbReference type="PROSITE" id="PS50995">
    <property type="entry name" value="HTH_MARR_2"/>
    <property type="match status" value="1"/>
</dbReference>
<dbReference type="InterPro" id="IPR036390">
    <property type="entry name" value="WH_DNA-bd_sf"/>
</dbReference>
<dbReference type="Pfam" id="PF01978">
    <property type="entry name" value="TrmB"/>
    <property type="match status" value="1"/>
</dbReference>
<dbReference type="PANTHER" id="PTHR33164:SF43">
    <property type="entry name" value="HTH-TYPE TRANSCRIPTIONAL REPRESSOR YETL"/>
    <property type="match status" value="1"/>
</dbReference>
<dbReference type="InterPro" id="IPR000835">
    <property type="entry name" value="HTH_MarR-typ"/>
</dbReference>
<dbReference type="PANTHER" id="PTHR33164">
    <property type="entry name" value="TRANSCRIPTIONAL REGULATOR, MARR FAMILY"/>
    <property type="match status" value="1"/>
</dbReference>
<dbReference type="SUPFAM" id="SSF46785">
    <property type="entry name" value="Winged helix' DNA-binding domain"/>
    <property type="match status" value="1"/>
</dbReference>
<feature type="domain" description="HTH marR-type" evidence="1">
    <location>
        <begin position="1"/>
        <end position="119"/>
    </location>
</feature>
<reference evidence="2" key="2">
    <citation type="submission" date="2021-09" db="EMBL/GenBank/DDBJ databases">
        <authorList>
            <person name="Gilroy R."/>
        </authorList>
    </citation>
    <scope>NUCLEOTIDE SEQUENCE</scope>
    <source>
        <strain evidence="2">CHK55-1828</strain>
    </source>
</reference>
<name>A0A921HVT0_9BACT</name>
<evidence type="ECO:0000313" key="2">
    <source>
        <dbReference type="EMBL" id="HJF90801.1"/>
    </source>
</evidence>
<dbReference type="SMART" id="SM00347">
    <property type="entry name" value="HTH_MARR"/>
    <property type="match status" value="1"/>
</dbReference>
<dbReference type="OrthoDB" id="1095207at2"/>
<evidence type="ECO:0000259" key="1">
    <source>
        <dbReference type="PROSITE" id="PS50995"/>
    </source>
</evidence>
<evidence type="ECO:0000313" key="3">
    <source>
        <dbReference type="Proteomes" id="UP000717835"/>
    </source>
</evidence>
<sequence length="119" mass="13029">MEVLCKIRDIYRAIAEFEAQFEQAYGLSLNEGMLLCTLLSRGKLSSSEVAEALGLSASNASKVIRSVESKELIVRQVGREDKRQMYFVPTPAGKELIGRIKAAHFDLPPLLAEAVGEGC</sequence>
<comment type="caution">
    <text evidence="2">The sequence shown here is derived from an EMBL/GenBank/DDBJ whole genome shotgun (WGS) entry which is preliminary data.</text>
</comment>
<gene>
    <name evidence="2" type="ORF">K8W02_00220</name>
</gene>
<proteinExistence type="predicted"/>
<dbReference type="CDD" id="cd00090">
    <property type="entry name" value="HTH_ARSR"/>
    <property type="match status" value="1"/>
</dbReference>
<dbReference type="RefSeq" id="WP_072545331.1">
    <property type="nucleotide sequence ID" value="NZ_DYVX01000002.1"/>
</dbReference>
<dbReference type="Gene3D" id="1.10.10.10">
    <property type="entry name" value="Winged helix-like DNA-binding domain superfamily/Winged helix DNA-binding domain"/>
    <property type="match status" value="1"/>
</dbReference>
<dbReference type="GO" id="GO:0006950">
    <property type="term" value="P:response to stress"/>
    <property type="evidence" value="ECO:0007669"/>
    <property type="project" value="TreeGrafter"/>
</dbReference>
<dbReference type="GO" id="GO:0003700">
    <property type="term" value="F:DNA-binding transcription factor activity"/>
    <property type="evidence" value="ECO:0007669"/>
    <property type="project" value="InterPro"/>
</dbReference>
<accession>A0A921HVT0</accession>
<dbReference type="InterPro" id="IPR002831">
    <property type="entry name" value="Tscrpt_reg_TrmB_N"/>
</dbReference>
<protein>
    <submittedName>
        <fullName evidence="2">MarR family transcriptional regulator</fullName>
    </submittedName>
</protein>
<reference evidence="2" key="1">
    <citation type="journal article" date="2021" name="PeerJ">
        <title>Extensive microbial diversity within the chicken gut microbiome revealed by metagenomics and culture.</title>
        <authorList>
            <person name="Gilroy R."/>
            <person name="Ravi A."/>
            <person name="Getino M."/>
            <person name="Pursley I."/>
            <person name="Horton D.L."/>
            <person name="Alikhan N.F."/>
            <person name="Baker D."/>
            <person name="Gharbi K."/>
            <person name="Hall N."/>
            <person name="Watson M."/>
            <person name="Adriaenssens E.M."/>
            <person name="Foster-Nyarko E."/>
            <person name="Jarju S."/>
            <person name="Secka A."/>
            <person name="Antonio M."/>
            <person name="Oren A."/>
            <person name="Chaudhuri R.R."/>
            <person name="La Ragione R."/>
            <person name="Hildebrand F."/>
            <person name="Pallen M.J."/>
        </authorList>
    </citation>
    <scope>NUCLEOTIDE SEQUENCE</scope>
    <source>
        <strain evidence="2">CHK55-1828</strain>
    </source>
</reference>
<dbReference type="PRINTS" id="PR00598">
    <property type="entry name" value="HTHMARR"/>
</dbReference>
<organism evidence="2 3">
    <name type="scientific">Mediterranea massiliensis</name>
    <dbReference type="NCBI Taxonomy" id="1841865"/>
    <lineage>
        <taxon>Bacteria</taxon>
        <taxon>Pseudomonadati</taxon>
        <taxon>Bacteroidota</taxon>
        <taxon>Bacteroidia</taxon>
        <taxon>Bacteroidales</taxon>
        <taxon>Bacteroidaceae</taxon>
        <taxon>Mediterranea</taxon>
    </lineage>
</organism>
<dbReference type="InterPro" id="IPR036388">
    <property type="entry name" value="WH-like_DNA-bd_sf"/>
</dbReference>